<dbReference type="PROSITE" id="PS50287">
    <property type="entry name" value="SRCR_2"/>
    <property type="match status" value="1"/>
</dbReference>
<dbReference type="InterPro" id="IPR043504">
    <property type="entry name" value="Peptidase_S1_PA_chymotrypsin"/>
</dbReference>
<feature type="disulfide bond" evidence="2">
    <location>
        <begin position="30"/>
        <end position="40"/>
    </location>
</feature>
<gene>
    <name evidence="5" type="primary">Prss12_0</name>
    <name evidence="5" type="ORF">GWK47_033842</name>
</gene>
<accession>A0A8J5D3U6</accession>
<dbReference type="SUPFAM" id="SSF50494">
    <property type="entry name" value="Trypsin-like serine proteases"/>
    <property type="match status" value="1"/>
</dbReference>
<evidence type="ECO:0000256" key="1">
    <source>
        <dbReference type="ARBA" id="ARBA00023157"/>
    </source>
</evidence>
<dbReference type="OrthoDB" id="6380610at2759"/>
<dbReference type="Pfam" id="PF00530">
    <property type="entry name" value="SRCR"/>
    <property type="match status" value="1"/>
</dbReference>
<dbReference type="PANTHER" id="PTHR24252:SF10">
    <property type="entry name" value="SERINE PROTEASE 56"/>
    <property type="match status" value="1"/>
</dbReference>
<dbReference type="Pfam" id="PF00089">
    <property type="entry name" value="Trypsin"/>
    <property type="match status" value="1"/>
</dbReference>
<comment type="caution">
    <text evidence="5">The sequence shown here is derived from an EMBL/GenBank/DDBJ whole genome shotgun (WGS) entry which is preliminary data.</text>
</comment>
<dbReference type="InterPro" id="IPR001190">
    <property type="entry name" value="SRCR"/>
</dbReference>
<dbReference type="InterPro" id="IPR018114">
    <property type="entry name" value="TRYPSIN_HIS"/>
</dbReference>
<dbReference type="InterPro" id="IPR001314">
    <property type="entry name" value="Peptidase_S1A"/>
</dbReference>
<dbReference type="AlphaFoldDB" id="A0A8J5D3U6"/>
<dbReference type="PRINTS" id="PR00722">
    <property type="entry name" value="CHYMOTRYPSIN"/>
</dbReference>
<dbReference type="SMART" id="SM00202">
    <property type="entry name" value="SR"/>
    <property type="match status" value="1"/>
</dbReference>
<feature type="domain" description="SRCR" evidence="4">
    <location>
        <begin position="1"/>
        <end position="61"/>
    </location>
</feature>
<dbReference type="Gene3D" id="3.10.250.10">
    <property type="entry name" value="SRCR-like domain"/>
    <property type="match status" value="1"/>
</dbReference>
<keyword evidence="6" id="KW-1185">Reference proteome</keyword>
<organism evidence="5 6">
    <name type="scientific">Chionoecetes opilio</name>
    <name type="common">Atlantic snow crab</name>
    <name type="synonym">Cancer opilio</name>
    <dbReference type="NCBI Taxonomy" id="41210"/>
    <lineage>
        <taxon>Eukaryota</taxon>
        <taxon>Metazoa</taxon>
        <taxon>Ecdysozoa</taxon>
        <taxon>Arthropoda</taxon>
        <taxon>Crustacea</taxon>
        <taxon>Multicrustacea</taxon>
        <taxon>Malacostraca</taxon>
        <taxon>Eumalacostraca</taxon>
        <taxon>Eucarida</taxon>
        <taxon>Decapoda</taxon>
        <taxon>Pleocyemata</taxon>
        <taxon>Brachyura</taxon>
        <taxon>Eubrachyura</taxon>
        <taxon>Majoidea</taxon>
        <taxon>Majidae</taxon>
        <taxon>Chionoecetes</taxon>
    </lineage>
</organism>
<dbReference type="PANTHER" id="PTHR24252">
    <property type="entry name" value="ACROSIN-RELATED"/>
    <property type="match status" value="1"/>
</dbReference>
<sequence length="220" mass="24106">MIGWARATHVYKNNTYGSGSGFIWLDDLRCLGYESSVEDCQHMPWGSNNCDHSEDVGLRCASDDDGGPTPDVAISSENVSPRTTPATFLPETCGRRLVEDNPTAPIIEKPKIVDGHTPLPGAHPWMVAIYLRTKTGPKHSCGGAVLSEDLVLTAAHCVSKYPASTYILRIGDFNVEEEEEGQQEFRVSSIATHPQFDKGPYLNNDVALLRVHRKNGKGIQ</sequence>
<dbReference type="InterPro" id="IPR036772">
    <property type="entry name" value="SRCR-like_dom_sf"/>
</dbReference>
<dbReference type="GO" id="GO:0006508">
    <property type="term" value="P:proteolysis"/>
    <property type="evidence" value="ECO:0007669"/>
    <property type="project" value="InterPro"/>
</dbReference>
<feature type="domain" description="Peptidase S1" evidence="3">
    <location>
        <begin position="112"/>
        <end position="220"/>
    </location>
</feature>
<dbReference type="SUPFAM" id="SSF56487">
    <property type="entry name" value="SRCR-like"/>
    <property type="match status" value="1"/>
</dbReference>
<evidence type="ECO:0000259" key="4">
    <source>
        <dbReference type="PROSITE" id="PS50287"/>
    </source>
</evidence>
<comment type="caution">
    <text evidence="2">Lacks conserved residue(s) required for the propagation of feature annotation.</text>
</comment>
<name>A0A8J5D3U6_CHIOP</name>
<dbReference type="InterPro" id="IPR001254">
    <property type="entry name" value="Trypsin_dom"/>
</dbReference>
<protein>
    <submittedName>
        <fullName evidence="5">Neurotrypsin</fullName>
    </submittedName>
</protein>
<proteinExistence type="predicted"/>
<dbReference type="EMBL" id="JACEEZ010002962">
    <property type="protein sequence ID" value="KAG0727815.1"/>
    <property type="molecule type" value="Genomic_DNA"/>
</dbReference>
<dbReference type="Gene3D" id="2.40.10.10">
    <property type="entry name" value="Trypsin-like serine proteases"/>
    <property type="match status" value="1"/>
</dbReference>
<dbReference type="GO" id="GO:0004252">
    <property type="term" value="F:serine-type endopeptidase activity"/>
    <property type="evidence" value="ECO:0007669"/>
    <property type="project" value="InterPro"/>
</dbReference>
<dbReference type="PROSITE" id="PS00134">
    <property type="entry name" value="TRYPSIN_HIS"/>
    <property type="match status" value="1"/>
</dbReference>
<evidence type="ECO:0000256" key="2">
    <source>
        <dbReference type="PROSITE-ProRule" id="PRU00196"/>
    </source>
</evidence>
<keyword evidence="1 2" id="KW-1015">Disulfide bond</keyword>
<evidence type="ECO:0000313" key="6">
    <source>
        <dbReference type="Proteomes" id="UP000770661"/>
    </source>
</evidence>
<evidence type="ECO:0000313" key="5">
    <source>
        <dbReference type="EMBL" id="KAG0727815.1"/>
    </source>
</evidence>
<dbReference type="InterPro" id="IPR009003">
    <property type="entry name" value="Peptidase_S1_PA"/>
</dbReference>
<evidence type="ECO:0000259" key="3">
    <source>
        <dbReference type="PROSITE" id="PS50240"/>
    </source>
</evidence>
<dbReference type="PROSITE" id="PS50240">
    <property type="entry name" value="TRYPSIN_DOM"/>
    <property type="match status" value="1"/>
</dbReference>
<dbReference type="Proteomes" id="UP000770661">
    <property type="component" value="Unassembled WGS sequence"/>
</dbReference>
<reference evidence="5" key="1">
    <citation type="submission" date="2020-07" db="EMBL/GenBank/DDBJ databases">
        <title>The High-quality genome of the commercially important snow crab, Chionoecetes opilio.</title>
        <authorList>
            <person name="Jeong J.-H."/>
            <person name="Ryu S."/>
        </authorList>
    </citation>
    <scope>NUCLEOTIDE SEQUENCE</scope>
    <source>
        <strain evidence="5">MADBK_172401_WGS</strain>
        <tissue evidence="5">Digestive gland</tissue>
    </source>
</reference>
<dbReference type="GO" id="GO:0016020">
    <property type="term" value="C:membrane"/>
    <property type="evidence" value="ECO:0007669"/>
    <property type="project" value="InterPro"/>
</dbReference>
<dbReference type="FunFam" id="2.40.10.10:FF:000068">
    <property type="entry name" value="transmembrane protease serine 2"/>
    <property type="match status" value="1"/>
</dbReference>